<keyword evidence="2" id="KW-0805">Transcription regulation</keyword>
<dbReference type="SUPFAM" id="SSF46785">
    <property type="entry name" value="Winged helix' DNA-binding domain"/>
    <property type="match status" value="1"/>
</dbReference>
<feature type="domain" description="HTH lysR-type" evidence="5">
    <location>
        <begin position="1"/>
        <end position="59"/>
    </location>
</feature>
<dbReference type="Gene3D" id="3.40.190.10">
    <property type="entry name" value="Periplasmic binding protein-like II"/>
    <property type="match status" value="2"/>
</dbReference>
<name>A0ABS4W4H1_9PSEU</name>
<evidence type="ECO:0000256" key="3">
    <source>
        <dbReference type="ARBA" id="ARBA00023125"/>
    </source>
</evidence>
<dbReference type="InterPro" id="IPR005119">
    <property type="entry name" value="LysR_subst-bd"/>
</dbReference>
<reference evidence="6 7" key="1">
    <citation type="submission" date="2021-03" db="EMBL/GenBank/DDBJ databases">
        <title>Sequencing the genomes of 1000 actinobacteria strains.</title>
        <authorList>
            <person name="Klenk H.-P."/>
        </authorList>
    </citation>
    <scope>NUCLEOTIDE SEQUENCE [LARGE SCALE GENOMIC DNA]</scope>
    <source>
        <strain evidence="6 7">DSM 45256</strain>
    </source>
</reference>
<sequence>MNLLRHLAFFVTVAEERHFGRAALRLDMAQPPLSQGVRRLEARLGVGLFDRGPGGVSLTPAGRDLLPRARALLEDADAFDRAAHRHAEAAQVLRVGVVPELGPRSCAGLAARAGAAAGRRAALTVGTTVTLVDAVSAGTLDAAVVAHPAVLGSARAGPVVALPTEILLPDEHPAAAWMGPVALRALRGLEVATAPRAHAPAAHDLLLDSLETRGRPARAAAAATPAEALALVATGVAFLLTPDPELAADGVARRAAAGEPVPFRVRVVHRDDTPDGVVEALVTVLRGAGDAG</sequence>
<gene>
    <name evidence="6" type="ORF">JOF36_006795</name>
</gene>
<dbReference type="SUPFAM" id="SSF53850">
    <property type="entry name" value="Periplasmic binding protein-like II"/>
    <property type="match status" value="1"/>
</dbReference>
<dbReference type="Pfam" id="PF03466">
    <property type="entry name" value="LysR_substrate"/>
    <property type="match status" value="1"/>
</dbReference>
<evidence type="ECO:0000313" key="7">
    <source>
        <dbReference type="Proteomes" id="UP001519295"/>
    </source>
</evidence>
<evidence type="ECO:0000259" key="5">
    <source>
        <dbReference type="PROSITE" id="PS50931"/>
    </source>
</evidence>
<dbReference type="GO" id="GO:0003677">
    <property type="term" value="F:DNA binding"/>
    <property type="evidence" value="ECO:0007669"/>
    <property type="project" value="UniProtKB-KW"/>
</dbReference>
<keyword evidence="7" id="KW-1185">Reference proteome</keyword>
<evidence type="ECO:0000313" key="6">
    <source>
        <dbReference type="EMBL" id="MBP2371099.1"/>
    </source>
</evidence>
<dbReference type="PANTHER" id="PTHR30346:SF0">
    <property type="entry name" value="HCA OPERON TRANSCRIPTIONAL ACTIVATOR HCAR"/>
    <property type="match status" value="1"/>
</dbReference>
<evidence type="ECO:0000256" key="2">
    <source>
        <dbReference type="ARBA" id="ARBA00023015"/>
    </source>
</evidence>
<dbReference type="Proteomes" id="UP001519295">
    <property type="component" value="Unassembled WGS sequence"/>
</dbReference>
<dbReference type="EMBL" id="JAGINU010000001">
    <property type="protein sequence ID" value="MBP2371099.1"/>
    <property type="molecule type" value="Genomic_DNA"/>
</dbReference>
<comment type="similarity">
    <text evidence="1">Belongs to the LysR transcriptional regulatory family.</text>
</comment>
<dbReference type="Gene3D" id="1.10.10.10">
    <property type="entry name" value="Winged helix-like DNA-binding domain superfamily/Winged helix DNA-binding domain"/>
    <property type="match status" value="1"/>
</dbReference>
<dbReference type="RefSeq" id="WP_210034765.1">
    <property type="nucleotide sequence ID" value="NZ_JAGINU010000001.1"/>
</dbReference>
<dbReference type="InterPro" id="IPR036388">
    <property type="entry name" value="WH-like_DNA-bd_sf"/>
</dbReference>
<evidence type="ECO:0000256" key="4">
    <source>
        <dbReference type="ARBA" id="ARBA00023163"/>
    </source>
</evidence>
<evidence type="ECO:0000256" key="1">
    <source>
        <dbReference type="ARBA" id="ARBA00009437"/>
    </source>
</evidence>
<dbReference type="PROSITE" id="PS50931">
    <property type="entry name" value="HTH_LYSR"/>
    <property type="match status" value="1"/>
</dbReference>
<dbReference type="InterPro" id="IPR000847">
    <property type="entry name" value="LysR_HTH_N"/>
</dbReference>
<protein>
    <submittedName>
        <fullName evidence="6">DNA-binding transcriptional LysR family regulator</fullName>
    </submittedName>
</protein>
<dbReference type="PANTHER" id="PTHR30346">
    <property type="entry name" value="TRANSCRIPTIONAL DUAL REGULATOR HCAR-RELATED"/>
    <property type="match status" value="1"/>
</dbReference>
<dbReference type="PRINTS" id="PR00039">
    <property type="entry name" value="HTHLYSR"/>
</dbReference>
<accession>A0ABS4W4H1</accession>
<organism evidence="6 7">
    <name type="scientific">Pseudonocardia parietis</name>
    <dbReference type="NCBI Taxonomy" id="570936"/>
    <lineage>
        <taxon>Bacteria</taxon>
        <taxon>Bacillati</taxon>
        <taxon>Actinomycetota</taxon>
        <taxon>Actinomycetes</taxon>
        <taxon>Pseudonocardiales</taxon>
        <taxon>Pseudonocardiaceae</taxon>
        <taxon>Pseudonocardia</taxon>
    </lineage>
</organism>
<keyword evidence="4" id="KW-0804">Transcription</keyword>
<keyword evidence="3 6" id="KW-0238">DNA-binding</keyword>
<proteinExistence type="inferred from homology"/>
<comment type="caution">
    <text evidence="6">The sequence shown here is derived from an EMBL/GenBank/DDBJ whole genome shotgun (WGS) entry which is preliminary data.</text>
</comment>
<dbReference type="InterPro" id="IPR036390">
    <property type="entry name" value="WH_DNA-bd_sf"/>
</dbReference>
<dbReference type="Pfam" id="PF00126">
    <property type="entry name" value="HTH_1"/>
    <property type="match status" value="1"/>
</dbReference>